<dbReference type="OrthoDB" id="2086284at2"/>
<protein>
    <submittedName>
        <fullName evidence="1">Uncharacterized protein</fullName>
    </submittedName>
</protein>
<dbReference type="RefSeq" id="WP_118335838.1">
    <property type="nucleotide sequence ID" value="NZ_AP025567.1"/>
</dbReference>
<dbReference type="STRING" id="1776384.GCA_900086585_00823"/>
<sequence>MKKSIIIFVAVTVLSIGMTVYGWAFVNGQVGEVTLTEETISGNSDMADGLTVGFRASSSDGLHWTNRFDYSTKKTESSFKRGELAKNVDSIVYDDIRFTGWSTVPYFTQLKYDWLDGLQEKKIHAFYNEIQQKVSKSGLGEEGKIRLKDYLDFYPVNFRFQFGTKIYNSDNALTGLKVYDRRGMLSPEDGASAYDGEVDLYTALNSVFKIPVIENEYQKYKVSKVEDYDYKTALGYKTEIEKPLGQGEDFYEFDPILVIQEENIKDGKKWSHPDLSGGLSYKADGENQADDSHVGKTASDYGLKNRMLFIVNNKTAKGASVDVSQIDEGYGVYELPIDVKATATIRMGRRSATVPNPKPLSEELAMVYPLDEDAEYVEMSLSGDHRYLAVFSVKDGTYFVDLVDADNWTSNGPIEVFPASEKMTYAWGEDGSLAMTNHKGHVAVFSLTGSENEPYEILYSGKVQRGLDNALFDTEMVSKKNSRAKFKYGIDRGLAVAAKDGKAALVQNLLIGDSEFNIRNAALECAIIDKSGVIYRGKLKSNIVDLEYDMSEDEMQMIKDLRSGAVLNHIIEPVRNENWCEWKVSAKQ</sequence>
<proteinExistence type="predicted"/>
<keyword evidence="2" id="KW-1185">Reference proteome</keyword>
<reference evidence="1 2" key="1">
    <citation type="submission" date="2018-08" db="EMBL/GenBank/DDBJ databases">
        <title>A genome reference for cultivated species of the human gut microbiota.</title>
        <authorList>
            <person name="Zou Y."/>
            <person name="Xue W."/>
            <person name="Luo G."/>
        </authorList>
    </citation>
    <scope>NUCLEOTIDE SEQUENCE [LARGE SCALE GENOMIC DNA]</scope>
    <source>
        <strain evidence="1 2">AM07-24</strain>
    </source>
</reference>
<evidence type="ECO:0000313" key="2">
    <source>
        <dbReference type="Proteomes" id="UP000284841"/>
    </source>
</evidence>
<gene>
    <name evidence="1" type="ORF">DW099_11670</name>
</gene>
<comment type="caution">
    <text evidence="1">The sequence shown here is derived from an EMBL/GenBank/DDBJ whole genome shotgun (WGS) entry which is preliminary data.</text>
</comment>
<accession>A0A415E162</accession>
<dbReference type="AlphaFoldDB" id="A0A415E162"/>
<dbReference type="Proteomes" id="UP000284841">
    <property type="component" value="Unassembled WGS sequence"/>
</dbReference>
<evidence type="ECO:0000313" key="1">
    <source>
        <dbReference type="EMBL" id="RHJ87351.1"/>
    </source>
</evidence>
<organism evidence="1 2">
    <name type="scientific">Emergencia timonensis</name>
    <dbReference type="NCBI Taxonomy" id="1776384"/>
    <lineage>
        <taxon>Bacteria</taxon>
        <taxon>Bacillati</taxon>
        <taxon>Bacillota</taxon>
        <taxon>Clostridia</taxon>
        <taxon>Peptostreptococcales</taxon>
        <taxon>Anaerovoracaceae</taxon>
        <taxon>Emergencia</taxon>
    </lineage>
</organism>
<name>A0A415E162_9FIRM</name>
<dbReference type="EMBL" id="QRMS01000003">
    <property type="protein sequence ID" value="RHJ87351.1"/>
    <property type="molecule type" value="Genomic_DNA"/>
</dbReference>